<dbReference type="EMBL" id="JAZDUE010000024">
    <property type="protein sequence ID" value="MEE4025784.1"/>
    <property type="molecule type" value="Genomic_DNA"/>
</dbReference>
<dbReference type="RefSeq" id="WP_330507188.1">
    <property type="nucleotide sequence ID" value="NZ_JAZDUE010000024.1"/>
</dbReference>
<dbReference type="InterPro" id="IPR044941">
    <property type="entry name" value="EutB_N_sf"/>
</dbReference>
<dbReference type="HAMAP" id="MF_00861">
    <property type="entry name" value="EutB"/>
    <property type="match status" value="1"/>
</dbReference>
<accession>A0ABU7MZN2</accession>
<comment type="subcellular location">
    <subcellularLocation>
        <location evidence="1">Bacterial microcompartment</location>
    </subcellularLocation>
</comment>
<dbReference type="PANTHER" id="PTHR39329:SF1">
    <property type="entry name" value="ETHANOLAMINE AMMONIA-LYASE LARGE SUBUNIT"/>
    <property type="match status" value="1"/>
</dbReference>
<feature type="binding site" evidence="1">
    <location>
        <position position="249"/>
    </location>
    <ligand>
        <name>adenosylcob(III)alamin</name>
        <dbReference type="ChEBI" id="CHEBI:18408"/>
    </ligand>
</feature>
<dbReference type="NCBIfam" id="NF011649">
    <property type="entry name" value="PRK15067.1"/>
    <property type="match status" value="1"/>
</dbReference>
<dbReference type="Gene3D" id="3.20.20.70">
    <property type="entry name" value="Aldolase class I"/>
    <property type="match status" value="1"/>
</dbReference>
<dbReference type="Gene3D" id="1.10.220.70">
    <property type="entry name" value="lyase"/>
    <property type="match status" value="1"/>
</dbReference>
<name>A0ABU7MZN2_9ACTN</name>
<organism evidence="2 3">
    <name type="scientific">Gordonia prachuapensis</name>
    <dbReference type="NCBI Taxonomy" id="3115651"/>
    <lineage>
        <taxon>Bacteria</taxon>
        <taxon>Bacillati</taxon>
        <taxon>Actinomycetota</taxon>
        <taxon>Actinomycetes</taxon>
        <taxon>Mycobacteriales</taxon>
        <taxon>Gordoniaceae</taxon>
        <taxon>Gordonia</taxon>
    </lineage>
</organism>
<keyword evidence="1" id="KW-0846">Cobalamin</keyword>
<dbReference type="Pfam" id="PF06751">
    <property type="entry name" value="EutB"/>
    <property type="match status" value="1"/>
</dbReference>
<feature type="binding site" evidence="1">
    <location>
        <position position="299"/>
    </location>
    <ligand>
        <name>adenosylcob(III)alamin</name>
        <dbReference type="ChEBI" id="CHEBI:18408"/>
    </ligand>
</feature>
<proteinExistence type="inferred from homology"/>
<reference evidence="2 3" key="1">
    <citation type="submission" date="2024-01" db="EMBL/GenBank/DDBJ databases">
        <title>Draft genome sequence of Gordonia sp. PKS22-38.</title>
        <authorList>
            <person name="Suphannarot A."/>
            <person name="Mingma R."/>
        </authorList>
    </citation>
    <scope>NUCLEOTIDE SEQUENCE [LARGE SCALE GENOMIC DNA]</scope>
    <source>
        <strain evidence="2 3">PKS22-38</strain>
    </source>
</reference>
<sequence>MKFTQSVAGTSYQFDGLIELMAKATPRRSGDELAGCAASSDAERAAAAWQLADLPLSVFLEELVVPYESDEVTRLIIDSHDRSAFAEISHLTVGGLREWLLEASAHDDSADRIARVAAGLTPEMVAATSKIMRNQDLILVAGATTVTSAFRTTIGLPGRIATRLQPNHPTDDPRGIAAATLDGLLMGCGDAVIGINPATDSPHATADLLRLLDDIRQRFEIPMQSCVLSHVTTTVDLIDEGVPVDLVFQSIAGTEGANTSFGVTVPMLLEANEAGRSLRRGTVGDNVMYLETGQGSALSAGAHIGTGGRPVDQQTLETRAYGLARALEPLLINTVVGFIGPEYLFDGKQIIRAGLEDHFCGKLLGLPMGVDVCYTNHAEADQDDMDTLLTLLGVAGAAFVIAVPGADDIMLGYQSLSFHDALYVRQALSLRAAPEFEAWLQRLDMADGDGAILPIDPATSPLLGLAAGR</sequence>
<dbReference type="InterPro" id="IPR010628">
    <property type="entry name" value="EutB"/>
</dbReference>
<dbReference type="InterPro" id="IPR044939">
    <property type="entry name" value="EutB_dom_2_sf"/>
</dbReference>
<keyword evidence="1" id="KW-0170">Cobalt</keyword>
<comment type="function">
    <text evidence="1">Catalyzes the deamination of various vicinal amino-alcohols to oxo compounds. Allows this organism to utilize ethanolamine as the sole source of nitrogen and carbon in the presence of vitamin B12.</text>
</comment>
<comment type="catalytic activity">
    <reaction evidence="1">
        <text>ethanolamine = acetaldehyde + NH4(+)</text>
        <dbReference type="Rhea" id="RHEA:15313"/>
        <dbReference type="ChEBI" id="CHEBI:15343"/>
        <dbReference type="ChEBI" id="CHEBI:28938"/>
        <dbReference type="ChEBI" id="CHEBI:57603"/>
        <dbReference type="EC" id="4.3.1.7"/>
    </reaction>
</comment>
<comment type="cofactor">
    <cofactor evidence="1">
        <name>adenosylcob(III)alamin</name>
        <dbReference type="ChEBI" id="CHEBI:18408"/>
    </cofactor>
    <text evidence="1">Binds between the large and small subunits.</text>
</comment>
<feature type="binding site" evidence="1">
    <location>
        <begin position="163"/>
        <end position="165"/>
    </location>
    <ligand>
        <name>substrate</name>
    </ligand>
</feature>
<keyword evidence="1" id="KW-1283">Bacterial microcompartment</keyword>
<feature type="binding site" evidence="1">
    <location>
        <position position="196"/>
    </location>
    <ligand>
        <name>substrate</name>
    </ligand>
</feature>
<feature type="binding site" evidence="1">
    <location>
        <position position="291"/>
    </location>
    <ligand>
        <name>substrate</name>
    </ligand>
</feature>
<feature type="binding site" evidence="1">
    <location>
        <position position="197"/>
    </location>
    <ligand>
        <name>adenosylcob(III)alamin</name>
        <dbReference type="ChEBI" id="CHEBI:18408"/>
    </ligand>
</feature>
<keyword evidence="3" id="KW-1185">Reference proteome</keyword>
<evidence type="ECO:0000313" key="2">
    <source>
        <dbReference type="EMBL" id="MEE4025784.1"/>
    </source>
</evidence>
<evidence type="ECO:0000256" key="1">
    <source>
        <dbReference type="HAMAP-Rule" id="MF_00861"/>
    </source>
</evidence>
<dbReference type="InterPro" id="IPR013785">
    <property type="entry name" value="Aldolase_TIM"/>
</dbReference>
<evidence type="ECO:0000313" key="3">
    <source>
        <dbReference type="Proteomes" id="UP001335729"/>
    </source>
</evidence>
<comment type="pathway">
    <text evidence="1">Amine and polyamine degradation; ethanolamine degradation.</text>
</comment>
<keyword evidence="1" id="KW-0456">Lyase</keyword>
<dbReference type="PIRSF" id="PIRSF018788">
    <property type="entry name" value="EutB"/>
    <property type="match status" value="1"/>
</dbReference>
<dbReference type="Gene3D" id="2.30.170.30">
    <property type="entry name" value="ethanolamine ammonia-lyase heavy chain domain like"/>
    <property type="match status" value="1"/>
</dbReference>
<feature type="binding site" evidence="1">
    <location>
        <position position="371"/>
    </location>
    <ligand>
        <name>substrate</name>
    </ligand>
</feature>
<comment type="similarity">
    <text evidence="1">Belongs to the EutB family.</text>
</comment>
<comment type="subunit">
    <text evidence="1">The basic unit is a heterodimer which dimerizes to form tetramers. The heterotetramers trimerize; 6 large subunits form a core ring with 6 small subunits projecting outwards.</text>
</comment>
<feature type="binding site" evidence="1">
    <location>
        <position position="410"/>
    </location>
    <ligand>
        <name>adenosylcob(III)alamin</name>
        <dbReference type="ChEBI" id="CHEBI:18408"/>
    </ligand>
</feature>
<dbReference type="Proteomes" id="UP001335729">
    <property type="component" value="Unassembled WGS sequence"/>
</dbReference>
<dbReference type="PANTHER" id="PTHR39329">
    <property type="entry name" value="ETHANOLAMINE AMMONIA-LYASE HEAVY CHAIN"/>
    <property type="match status" value="1"/>
</dbReference>
<comment type="caution">
    <text evidence="2">The sequence shown here is derived from an EMBL/GenBank/DDBJ whole genome shotgun (WGS) entry which is preliminary data.</text>
</comment>
<dbReference type="EC" id="4.3.1.7" evidence="1"/>
<gene>
    <name evidence="1" type="primary">eutB</name>
    <name evidence="2" type="ORF">V1Y59_22060</name>
</gene>
<protein>
    <recommendedName>
        <fullName evidence="1">Ethanolamine ammonia-lyase large subunit</fullName>
        <shortName evidence="1">EAL large subunit</shortName>
        <ecNumber evidence="1">4.3.1.7</ecNumber>
    </recommendedName>
</protein>